<accession>A0ABV1R4V8</accession>
<gene>
    <name evidence="2" type="ORF">ABS770_16410</name>
</gene>
<evidence type="ECO:0000313" key="3">
    <source>
        <dbReference type="Proteomes" id="UP001432995"/>
    </source>
</evidence>
<reference evidence="2" key="1">
    <citation type="submission" date="2024-06" db="EMBL/GenBank/DDBJ databases">
        <authorList>
            <person name="Campbell A.G."/>
        </authorList>
    </citation>
    <scope>NUCLEOTIDE SEQUENCE</scope>
    <source>
        <strain evidence="2">EM17</strain>
    </source>
</reference>
<dbReference type="RefSeq" id="WP_350379878.1">
    <property type="nucleotide sequence ID" value="NZ_JBELQD010000017.1"/>
</dbReference>
<feature type="region of interest" description="Disordered" evidence="1">
    <location>
        <begin position="132"/>
        <end position="168"/>
    </location>
</feature>
<dbReference type="Proteomes" id="UP001432995">
    <property type="component" value="Unassembled WGS sequence"/>
</dbReference>
<sequence length="168" mass="17863">MGWKVRRDRANARNTPDNDRTAIREARQAMYAEQAARDAAAAVEAAKMQARARCSCPVCDGAPVDVDLAARIITAMQRLPAHVVNDPAVVAALQAVVAAGRELDRASIYGEAHQGMYVPHRVYAAAEVTPAETRPEASAQITPKDGPVLPSKRKPSIAALAAAQDDEA</sequence>
<evidence type="ECO:0000256" key="1">
    <source>
        <dbReference type="SAM" id="MobiDB-lite"/>
    </source>
</evidence>
<feature type="compositionally biased region" description="Low complexity" evidence="1">
    <location>
        <begin position="158"/>
        <end position="168"/>
    </location>
</feature>
<keyword evidence="3" id="KW-1185">Reference proteome</keyword>
<dbReference type="EMBL" id="JBELQD010000017">
    <property type="protein sequence ID" value="MER2289851.1"/>
    <property type="molecule type" value="Genomic_DNA"/>
</dbReference>
<organism evidence="2 3">
    <name type="scientific">Methylobacterium brachiatum</name>
    <dbReference type="NCBI Taxonomy" id="269660"/>
    <lineage>
        <taxon>Bacteria</taxon>
        <taxon>Pseudomonadati</taxon>
        <taxon>Pseudomonadota</taxon>
        <taxon>Alphaproteobacteria</taxon>
        <taxon>Hyphomicrobiales</taxon>
        <taxon>Methylobacteriaceae</taxon>
        <taxon>Methylobacterium</taxon>
    </lineage>
</organism>
<comment type="caution">
    <text evidence="2">The sequence shown here is derived from an EMBL/GenBank/DDBJ whole genome shotgun (WGS) entry which is preliminary data.</text>
</comment>
<proteinExistence type="predicted"/>
<name>A0ABV1R4V8_9HYPH</name>
<evidence type="ECO:0008006" key="4">
    <source>
        <dbReference type="Google" id="ProtNLM"/>
    </source>
</evidence>
<protein>
    <recommendedName>
        <fullName evidence="4">Terminase small subunit</fullName>
    </recommendedName>
</protein>
<evidence type="ECO:0000313" key="2">
    <source>
        <dbReference type="EMBL" id="MER2289851.1"/>
    </source>
</evidence>